<protein>
    <submittedName>
        <fullName evidence="1">Uncharacterized protein</fullName>
    </submittedName>
</protein>
<reference evidence="1 2" key="1">
    <citation type="journal article" date="2015" name="Stand. Genomic Sci.">
        <title>Genomic Encyclopedia of Bacterial and Archaeal Type Strains, Phase III: the genomes of soil and plant-associated and newly described type strains.</title>
        <authorList>
            <person name="Whitman W.B."/>
            <person name="Woyke T."/>
            <person name="Klenk H.P."/>
            <person name="Zhou Y."/>
            <person name="Lilburn T.G."/>
            <person name="Beck B.J."/>
            <person name="De Vos P."/>
            <person name="Vandamme P."/>
            <person name="Eisen J.A."/>
            <person name="Garrity G."/>
            <person name="Hugenholtz P."/>
            <person name="Kyrpides N.C."/>
        </authorList>
    </citation>
    <scope>NUCLEOTIDE SEQUENCE [LARGE SCALE GENOMIC DNA]</scope>
    <source>
        <strain evidence="1 2">CGMCC 1.10115</strain>
    </source>
</reference>
<dbReference type="EMBL" id="VLKI01000029">
    <property type="protein sequence ID" value="TWH78507.1"/>
    <property type="molecule type" value="Genomic_DNA"/>
</dbReference>
<organism evidence="1 2">
    <name type="scientific">Cytobacillus oceanisediminis</name>
    <dbReference type="NCBI Taxonomy" id="665099"/>
    <lineage>
        <taxon>Bacteria</taxon>
        <taxon>Bacillati</taxon>
        <taxon>Bacillota</taxon>
        <taxon>Bacilli</taxon>
        <taxon>Bacillales</taxon>
        <taxon>Bacillaceae</taxon>
        <taxon>Cytobacillus</taxon>
    </lineage>
</organism>
<evidence type="ECO:0000313" key="2">
    <source>
        <dbReference type="Proteomes" id="UP000318667"/>
    </source>
</evidence>
<dbReference type="AlphaFoldDB" id="A0A562J5T8"/>
<dbReference type="Proteomes" id="UP000318667">
    <property type="component" value="Unassembled WGS sequence"/>
</dbReference>
<gene>
    <name evidence="1" type="ORF">IQ19_05271</name>
</gene>
<sequence length="81" mass="9647">MQVEIEVNTLRPLEPDLEYTSVGKWRSGDFNNPRTAAFFFRRWFFICKTSKLATLKKEGRYRDEETAACNIGWKAFFRGFR</sequence>
<accession>A0A562J5T8</accession>
<name>A0A562J5T8_9BACI</name>
<proteinExistence type="predicted"/>
<evidence type="ECO:0000313" key="1">
    <source>
        <dbReference type="EMBL" id="TWH78507.1"/>
    </source>
</evidence>
<keyword evidence="2" id="KW-1185">Reference proteome</keyword>
<comment type="caution">
    <text evidence="1">The sequence shown here is derived from an EMBL/GenBank/DDBJ whole genome shotgun (WGS) entry which is preliminary data.</text>
</comment>